<evidence type="ECO:0000256" key="3">
    <source>
        <dbReference type="ARBA" id="ARBA00023274"/>
    </source>
</evidence>
<keyword evidence="3 4" id="KW-0687">Ribonucleoprotein</keyword>
<dbReference type="SUPFAM" id="SSF48300">
    <property type="entry name" value="Ribosomal protein L7/12, oligomerisation (N-terminal) domain"/>
    <property type="match status" value="1"/>
</dbReference>
<sequence length="130" mass="13617">MAKLSTEDLLKHFEDMTLLELSEFVKAFEEKFDVTAAAPAAVVAAAPGAAGAPAEAAEEKDEFTVVLDSAGDKKIQVIKVVREVVSGLGLKEAKELVEGAPKPILENVAKDVADAAKEKLEAAGAKITLK</sequence>
<dbReference type="RefSeq" id="WP_189056931.1">
    <property type="nucleotide sequence ID" value="NZ_BMMK01000009.1"/>
</dbReference>
<keyword evidence="2 4" id="KW-0689">Ribosomal protein</keyword>
<comment type="subunit">
    <text evidence="4">Homodimer. Part of the ribosomal stalk of the 50S ribosomal subunit. Forms a multimeric L10(L12)X complex, where L10 forms an elongated spine to which 2 to 4 L12 dimers bind in a sequential fashion. Binds GTP-bound translation factors.</text>
</comment>
<dbReference type="CDD" id="cd00387">
    <property type="entry name" value="Ribosomal_L7_L12"/>
    <property type="match status" value="1"/>
</dbReference>
<feature type="domain" description="Large ribosomal subunit protein bL12 C-terminal" evidence="5">
    <location>
        <begin position="63"/>
        <end position="130"/>
    </location>
</feature>
<dbReference type="HAMAP" id="MF_00368">
    <property type="entry name" value="Ribosomal_bL12"/>
    <property type="match status" value="1"/>
</dbReference>
<dbReference type="NCBIfam" id="TIGR00855">
    <property type="entry name" value="L12"/>
    <property type="match status" value="1"/>
</dbReference>
<evidence type="ECO:0000256" key="4">
    <source>
        <dbReference type="HAMAP-Rule" id="MF_00368"/>
    </source>
</evidence>
<dbReference type="InterPro" id="IPR008932">
    <property type="entry name" value="Ribosomal_bL12_oligo"/>
</dbReference>
<comment type="caution">
    <text evidence="7">The sequence shown here is derived from an EMBL/GenBank/DDBJ whole genome shotgun (WGS) entry which is preliminary data.</text>
</comment>
<dbReference type="InterPro" id="IPR013823">
    <property type="entry name" value="Ribosomal_bL12_C"/>
</dbReference>
<evidence type="ECO:0000259" key="5">
    <source>
        <dbReference type="Pfam" id="PF00542"/>
    </source>
</evidence>
<reference evidence="7" key="1">
    <citation type="journal article" date="2014" name="Int. J. Syst. Evol. Microbiol.">
        <title>Complete genome sequence of Corynebacterium casei LMG S-19264T (=DSM 44701T), isolated from a smear-ripened cheese.</title>
        <authorList>
            <consortium name="US DOE Joint Genome Institute (JGI-PGF)"/>
            <person name="Walter F."/>
            <person name="Albersmeier A."/>
            <person name="Kalinowski J."/>
            <person name="Ruckert C."/>
        </authorList>
    </citation>
    <scope>NUCLEOTIDE SEQUENCE</scope>
    <source>
        <strain evidence="7">CGMCC 4.5737</strain>
    </source>
</reference>
<dbReference type="AlphaFoldDB" id="A0A8J3FU45"/>
<evidence type="ECO:0000313" key="7">
    <source>
        <dbReference type="EMBL" id="GGM52139.1"/>
    </source>
</evidence>
<comment type="similarity">
    <text evidence="1 4">Belongs to the bacterial ribosomal protein bL12 family.</text>
</comment>
<evidence type="ECO:0000259" key="6">
    <source>
        <dbReference type="Pfam" id="PF16320"/>
    </source>
</evidence>
<reference evidence="7" key="2">
    <citation type="submission" date="2020-09" db="EMBL/GenBank/DDBJ databases">
        <authorList>
            <person name="Sun Q."/>
            <person name="Zhou Y."/>
        </authorList>
    </citation>
    <scope>NUCLEOTIDE SEQUENCE</scope>
    <source>
        <strain evidence="7">CGMCC 4.5737</strain>
    </source>
</reference>
<dbReference type="PANTHER" id="PTHR45987:SF4">
    <property type="entry name" value="LARGE RIBOSOMAL SUBUNIT PROTEIN BL12M"/>
    <property type="match status" value="1"/>
</dbReference>
<dbReference type="Gene3D" id="3.30.1390.10">
    <property type="match status" value="1"/>
</dbReference>
<dbReference type="GO" id="GO:0022625">
    <property type="term" value="C:cytosolic large ribosomal subunit"/>
    <property type="evidence" value="ECO:0007669"/>
    <property type="project" value="TreeGrafter"/>
</dbReference>
<dbReference type="GO" id="GO:0003729">
    <property type="term" value="F:mRNA binding"/>
    <property type="evidence" value="ECO:0007669"/>
    <property type="project" value="TreeGrafter"/>
</dbReference>
<gene>
    <name evidence="4 7" type="primary">rplL</name>
    <name evidence="7" type="ORF">GCM10012275_23820</name>
</gene>
<dbReference type="Gene3D" id="1.20.5.710">
    <property type="entry name" value="Single helix bin"/>
    <property type="match status" value="1"/>
</dbReference>
<dbReference type="InterPro" id="IPR036235">
    <property type="entry name" value="Ribosomal_bL12_oligo_N_sf"/>
</dbReference>
<proteinExistence type="inferred from homology"/>
<dbReference type="InterPro" id="IPR000206">
    <property type="entry name" value="Ribosomal_bL12"/>
</dbReference>
<protein>
    <recommendedName>
        <fullName evidence="4">Large ribosomal subunit protein bL12</fullName>
    </recommendedName>
</protein>
<dbReference type="Proteomes" id="UP000637578">
    <property type="component" value="Unassembled WGS sequence"/>
</dbReference>
<evidence type="ECO:0000256" key="1">
    <source>
        <dbReference type="ARBA" id="ARBA00007197"/>
    </source>
</evidence>
<dbReference type="PANTHER" id="PTHR45987">
    <property type="entry name" value="39S RIBOSOMAL PROTEIN L12"/>
    <property type="match status" value="1"/>
</dbReference>
<comment type="function">
    <text evidence="4">Forms part of the ribosomal stalk which helps the ribosome interact with GTP-bound translation factors. Is thus essential for accurate translation.</text>
</comment>
<dbReference type="FunFam" id="1.20.5.710:FF:000005">
    <property type="entry name" value="50S ribosomal protein L7/L12"/>
    <property type="match status" value="1"/>
</dbReference>
<keyword evidence="8" id="KW-1185">Reference proteome</keyword>
<dbReference type="SUPFAM" id="SSF54736">
    <property type="entry name" value="ClpS-like"/>
    <property type="match status" value="1"/>
</dbReference>
<feature type="domain" description="Large ribosomal subunit protein bL12 oligomerization" evidence="6">
    <location>
        <begin position="6"/>
        <end position="52"/>
    </location>
</feature>
<dbReference type="Pfam" id="PF16320">
    <property type="entry name" value="Ribosomal_L12_N"/>
    <property type="match status" value="1"/>
</dbReference>
<dbReference type="InterPro" id="IPR014719">
    <property type="entry name" value="Ribosomal_bL12_C/ClpS-like"/>
</dbReference>
<dbReference type="GO" id="GO:0003735">
    <property type="term" value="F:structural constituent of ribosome"/>
    <property type="evidence" value="ECO:0007669"/>
    <property type="project" value="InterPro"/>
</dbReference>
<dbReference type="GO" id="GO:0006412">
    <property type="term" value="P:translation"/>
    <property type="evidence" value="ECO:0007669"/>
    <property type="project" value="UniProtKB-UniRule"/>
</dbReference>
<organism evidence="7 8">
    <name type="scientific">Longimycelium tulufanense</name>
    <dbReference type="NCBI Taxonomy" id="907463"/>
    <lineage>
        <taxon>Bacteria</taxon>
        <taxon>Bacillati</taxon>
        <taxon>Actinomycetota</taxon>
        <taxon>Actinomycetes</taxon>
        <taxon>Pseudonocardiales</taxon>
        <taxon>Pseudonocardiaceae</taxon>
        <taxon>Longimycelium</taxon>
    </lineage>
</organism>
<name>A0A8J3FU45_9PSEU</name>
<evidence type="ECO:0000256" key="2">
    <source>
        <dbReference type="ARBA" id="ARBA00022980"/>
    </source>
</evidence>
<accession>A0A8J3FU45</accession>
<evidence type="ECO:0000313" key="8">
    <source>
        <dbReference type="Proteomes" id="UP000637578"/>
    </source>
</evidence>
<dbReference type="FunFam" id="3.30.1390.10:FF:000001">
    <property type="entry name" value="50S ribosomal protein L7/L12"/>
    <property type="match status" value="1"/>
</dbReference>
<dbReference type="Pfam" id="PF00542">
    <property type="entry name" value="Ribosomal_L12"/>
    <property type="match status" value="1"/>
</dbReference>
<dbReference type="EMBL" id="BMMK01000009">
    <property type="protein sequence ID" value="GGM52139.1"/>
    <property type="molecule type" value="Genomic_DNA"/>
</dbReference>